<evidence type="ECO:0000256" key="5">
    <source>
        <dbReference type="ARBA" id="ARBA00022989"/>
    </source>
</evidence>
<evidence type="ECO:0000256" key="7">
    <source>
        <dbReference type="SAM" id="Phobius"/>
    </source>
</evidence>
<dbReference type="CDD" id="cd18584">
    <property type="entry name" value="ABC_6TM_AarD_CydD"/>
    <property type="match status" value="1"/>
</dbReference>
<keyword evidence="5 7" id="KW-1133">Transmembrane helix</keyword>
<dbReference type="PANTHER" id="PTHR24221:SF590">
    <property type="entry name" value="COMPONENT LINKED WITH THE ASSEMBLY OF CYTOCHROME' TRANSPORT TRANSMEMBRANE ATP-BINDING PROTEIN ABC TRANSPORTER CYDD-RELATED"/>
    <property type="match status" value="1"/>
</dbReference>
<dbReference type="RefSeq" id="WP_282000673.1">
    <property type="nucleotide sequence ID" value="NZ_AP027151.1"/>
</dbReference>
<feature type="transmembrane region" description="Helical" evidence="7">
    <location>
        <begin position="35"/>
        <end position="54"/>
    </location>
</feature>
<feature type="transmembrane region" description="Helical" evidence="7">
    <location>
        <begin position="284"/>
        <end position="304"/>
    </location>
</feature>
<evidence type="ECO:0000256" key="1">
    <source>
        <dbReference type="ARBA" id="ARBA00004651"/>
    </source>
</evidence>
<keyword evidence="11" id="KW-1185">Reference proteome</keyword>
<dbReference type="InterPro" id="IPR014216">
    <property type="entry name" value="ABC_transptr_CydD"/>
</dbReference>
<proteinExistence type="predicted"/>
<evidence type="ECO:0000256" key="4">
    <source>
        <dbReference type="ARBA" id="ARBA00022840"/>
    </source>
</evidence>
<dbReference type="Gene3D" id="3.40.50.300">
    <property type="entry name" value="P-loop containing nucleotide triphosphate hydrolases"/>
    <property type="match status" value="1"/>
</dbReference>
<dbReference type="SUPFAM" id="SSF90123">
    <property type="entry name" value="ABC transporter transmembrane region"/>
    <property type="match status" value="1"/>
</dbReference>
<evidence type="ECO:0000313" key="11">
    <source>
        <dbReference type="Proteomes" id="UP001317705"/>
    </source>
</evidence>
<dbReference type="InterPro" id="IPR003439">
    <property type="entry name" value="ABC_transporter-like_ATP-bd"/>
</dbReference>
<dbReference type="PANTHER" id="PTHR24221">
    <property type="entry name" value="ATP-BINDING CASSETTE SUB-FAMILY B"/>
    <property type="match status" value="1"/>
</dbReference>
<keyword evidence="3" id="KW-0547">Nucleotide-binding</keyword>
<evidence type="ECO:0000259" key="9">
    <source>
        <dbReference type="PROSITE" id="PS50929"/>
    </source>
</evidence>
<dbReference type="Proteomes" id="UP001317705">
    <property type="component" value="Chromosome"/>
</dbReference>
<feature type="domain" description="ABC transporter" evidence="8">
    <location>
        <begin position="349"/>
        <end position="581"/>
    </location>
</feature>
<dbReference type="EMBL" id="AP027151">
    <property type="protein sequence ID" value="BDV44576.1"/>
    <property type="molecule type" value="Genomic_DNA"/>
</dbReference>
<keyword evidence="4" id="KW-0067">ATP-binding</keyword>
<dbReference type="InterPro" id="IPR017871">
    <property type="entry name" value="ABC_transporter-like_CS"/>
</dbReference>
<comment type="subcellular location">
    <subcellularLocation>
        <location evidence="1">Cell membrane</location>
        <topology evidence="1">Multi-pass membrane protein</topology>
    </subcellularLocation>
</comment>
<evidence type="ECO:0000313" key="10">
    <source>
        <dbReference type="EMBL" id="BDV44576.1"/>
    </source>
</evidence>
<feature type="transmembrane region" description="Helical" evidence="7">
    <location>
        <begin position="148"/>
        <end position="167"/>
    </location>
</feature>
<dbReference type="SMART" id="SM00382">
    <property type="entry name" value="AAA"/>
    <property type="match status" value="1"/>
</dbReference>
<organism evidence="10 11">
    <name type="scientific">Geotalea uraniireducens</name>
    <dbReference type="NCBI Taxonomy" id="351604"/>
    <lineage>
        <taxon>Bacteria</taxon>
        <taxon>Pseudomonadati</taxon>
        <taxon>Thermodesulfobacteriota</taxon>
        <taxon>Desulfuromonadia</taxon>
        <taxon>Geobacterales</taxon>
        <taxon>Geobacteraceae</taxon>
        <taxon>Geotalea</taxon>
    </lineage>
</organism>
<dbReference type="PROSITE" id="PS50929">
    <property type="entry name" value="ABC_TM1F"/>
    <property type="match status" value="1"/>
</dbReference>
<dbReference type="InterPro" id="IPR039421">
    <property type="entry name" value="Type_1_exporter"/>
</dbReference>
<dbReference type="InterPro" id="IPR011527">
    <property type="entry name" value="ABC1_TM_dom"/>
</dbReference>
<evidence type="ECO:0000256" key="3">
    <source>
        <dbReference type="ARBA" id="ARBA00022741"/>
    </source>
</evidence>
<dbReference type="Gene3D" id="1.20.1560.10">
    <property type="entry name" value="ABC transporter type 1, transmembrane domain"/>
    <property type="match status" value="1"/>
</dbReference>
<keyword evidence="2 7" id="KW-0812">Transmembrane</keyword>
<evidence type="ECO:0000256" key="6">
    <source>
        <dbReference type="ARBA" id="ARBA00023136"/>
    </source>
</evidence>
<dbReference type="InterPro" id="IPR003593">
    <property type="entry name" value="AAA+_ATPase"/>
</dbReference>
<gene>
    <name evidence="10" type="primary">cydD</name>
    <name evidence="10" type="ORF">GURASL_34990</name>
</gene>
<dbReference type="PROSITE" id="PS00211">
    <property type="entry name" value="ABC_TRANSPORTER_1"/>
    <property type="match status" value="1"/>
</dbReference>
<name>A0ABN6VYZ6_9BACT</name>
<dbReference type="InterPro" id="IPR027417">
    <property type="entry name" value="P-loop_NTPase"/>
</dbReference>
<dbReference type="Pfam" id="PF00005">
    <property type="entry name" value="ABC_tran"/>
    <property type="match status" value="1"/>
</dbReference>
<evidence type="ECO:0000259" key="8">
    <source>
        <dbReference type="PROSITE" id="PS50893"/>
    </source>
</evidence>
<protein>
    <submittedName>
        <fullName evidence="10">Thiol reductant ABC exporter subunit CydD</fullName>
    </submittedName>
</protein>
<feature type="transmembrane region" description="Helical" evidence="7">
    <location>
        <begin position="253"/>
        <end position="278"/>
    </location>
</feature>
<dbReference type="Pfam" id="PF00664">
    <property type="entry name" value="ABC_membrane"/>
    <property type="match status" value="1"/>
</dbReference>
<feature type="domain" description="ABC transmembrane type-1" evidence="9">
    <location>
        <begin position="35"/>
        <end position="316"/>
    </location>
</feature>
<sequence length="582" mass="61019">MPDGSGESAAPAVERRPEAWLLDEARTVRGPLLRAVGWAGVGGVLIIVQARLLAVACQRLVIDGTPLAAILPLAGGVAALALGRGGCAFLGERGAAAAAARVKERVRQFLYRRLQALGPAGLAGEETGPLVEAVTAGVDGVEPYFARFLPHLALAALLPLLALLVVLPAEWRAGLVLLFSAPFIPLFMVLIGRGSESLNRRQWGTLARLAGHLLDLVQGLPDLKIFAAAKREAATVARVSEAYRQGTMAVLRLAFLSAFTLEFFATVGTAVVAVVVGFRLLGRGLTLADGLFVLLLAPEFYLPLRVLGLSYHARMQGVAAAERIVPLLALPLPAGYDGTLPVPPGPPAVSFEGVAFRYGGNRGGLAGIDLELPAGSLTALAGESGTGKTTLVRLLVGLMRPETGRIMVNGTDLARLDPAAWRARLAWVPQRPFFFAGTIRENLLLGRPEASEEQLWAALEAAAAAPFVARLPAGLTTELGERGAGLSGGELRRLAVARALVRDASLVVLDEPTAGLDPENERLVGEALARLAVGRTVLVISHREETLRRAGRVAVLAGGRLERLVTPADYLAAGEGQCATCC</sequence>
<evidence type="ECO:0000256" key="2">
    <source>
        <dbReference type="ARBA" id="ARBA00022692"/>
    </source>
</evidence>
<dbReference type="PROSITE" id="PS50893">
    <property type="entry name" value="ABC_TRANSPORTER_2"/>
    <property type="match status" value="1"/>
</dbReference>
<dbReference type="InterPro" id="IPR036640">
    <property type="entry name" value="ABC1_TM_sf"/>
</dbReference>
<keyword evidence="6 7" id="KW-0472">Membrane</keyword>
<feature type="transmembrane region" description="Helical" evidence="7">
    <location>
        <begin position="173"/>
        <end position="192"/>
    </location>
</feature>
<feature type="transmembrane region" description="Helical" evidence="7">
    <location>
        <begin position="66"/>
        <end position="83"/>
    </location>
</feature>
<reference evidence="10 11" key="1">
    <citation type="submission" date="2022-12" db="EMBL/GenBank/DDBJ databases">
        <title>Polyphasic characterization of Geotalea uranireducens NIT-SL11 newly isolated from a complex of sewage sludge and microbially reduced graphene oxide.</title>
        <authorList>
            <person name="Xie L."/>
            <person name="Yoshida N."/>
            <person name="Meng L."/>
        </authorList>
    </citation>
    <scope>NUCLEOTIDE SEQUENCE [LARGE SCALE GENOMIC DNA]</scope>
    <source>
        <strain evidence="10 11">NIT-SL11</strain>
    </source>
</reference>
<dbReference type="SUPFAM" id="SSF52540">
    <property type="entry name" value="P-loop containing nucleoside triphosphate hydrolases"/>
    <property type="match status" value="1"/>
</dbReference>
<dbReference type="NCBIfam" id="TIGR02857">
    <property type="entry name" value="CydD"/>
    <property type="match status" value="1"/>
</dbReference>
<accession>A0ABN6VYZ6</accession>